<evidence type="ECO:0008006" key="4">
    <source>
        <dbReference type="Google" id="ProtNLM"/>
    </source>
</evidence>
<keyword evidence="1" id="KW-1133">Transmembrane helix</keyword>
<organism evidence="2 3">
    <name type="scientific">Engystomops pustulosus</name>
    <name type="common">Tungara frog</name>
    <name type="synonym">Physalaemus pustulosus</name>
    <dbReference type="NCBI Taxonomy" id="76066"/>
    <lineage>
        <taxon>Eukaryota</taxon>
        <taxon>Metazoa</taxon>
        <taxon>Chordata</taxon>
        <taxon>Craniata</taxon>
        <taxon>Vertebrata</taxon>
        <taxon>Euteleostomi</taxon>
        <taxon>Amphibia</taxon>
        <taxon>Batrachia</taxon>
        <taxon>Anura</taxon>
        <taxon>Neobatrachia</taxon>
        <taxon>Hyloidea</taxon>
        <taxon>Leptodactylidae</taxon>
        <taxon>Leiuperinae</taxon>
        <taxon>Engystomops</taxon>
    </lineage>
</organism>
<proteinExistence type="predicted"/>
<keyword evidence="1" id="KW-0472">Membrane</keyword>
<reference evidence="2" key="1">
    <citation type="thesis" date="2020" institute="ProQuest LLC" country="789 East Eisenhower Parkway, Ann Arbor, MI, USA">
        <title>Comparative Genomics and Chromosome Evolution.</title>
        <authorList>
            <person name="Mudd A.B."/>
        </authorList>
    </citation>
    <scope>NUCLEOTIDE SEQUENCE</scope>
    <source>
        <strain evidence="2">237g6f4</strain>
        <tissue evidence="2">Blood</tissue>
    </source>
</reference>
<dbReference type="Proteomes" id="UP000824782">
    <property type="component" value="Unassembled WGS sequence"/>
</dbReference>
<evidence type="ECO:0000313" key="3">
    <source>
        <dbReference type="Proteomes" id="UP000824782"/>
    </source>
</evidence>
<dbReference type="AlphaFoldDB" id="A0AAV7BN01"/>
<accession>A0AAV7BN01</accession>
<keyword evidence="3" id="KW-1185">Reference proteome</keyword>
<evidence type="ECO:0000256" key="1">
    <source>
        <dbReference type="SAM" id="Phobius"/>
    </source>
</evidence>
<comment type="caution">
    <text evidence="2">The sequence shown here is derived from an EMBL/GenBank/DDBJ whole genome shotgun (WGS) entry which is preliminary data.</text>
</comment>
<name>A0AAV7BN01_ENGPU</name>
<evidence type="ECO:0000313" key="2">
    <source>
        <dbReference type="EMBL" id="KAG8573840.1"/>
    </source>
</evidence>
<gene>
    <name evidence="2" type="ORF">GDO81_008875</name>
</gene>
<feature type="transmembrane region" description="Helical" evidence="1">
    <location>
        <begin position="15"/>
        <end position="33"/>
    </location>
</feature>
<keyword evidence="1" id="KW-0812">Transmembrane</keyword>
<protein>
    <recommendedName>
        <fullName evidence="4">Secreted protein</fullName>
    </recommendedName>
</protein>
<sequence length="86" mass="9754">MNHPKCHTVWLSPPYSFKSLFSTFFGLIVAQVLKCSGMAKAQTWQECSPIQSRREAAKLPADTRRMWPAAPYSSRYKNMTAERGTA</sequence>
<dbReference type="EMBL" id="WNYA01000004">
    <property type="protein sequence ID" value="KAG8573840.1"/>
    <property type="molecule type" value="Genomic_DNA"/>
</dbReference>